<evidence type="ECO:0000313" key="2">
    <source>
        <dbReference type="Proteomes" id="UP000305948"/>
    </source>
</evidence>
<evidence type="ECO:0000313" key="1">
    <source>
        <dbReference type="EMBL" id="TFK50457.1"/>
    </source>
</evidence>
<keyword evidence="2" id="KW-1185">Reference proteome</keyword>
<organism evidence="1 2">
    <name type="scientific">Heliocybe sulcata</name>
    <dbReference type="NCBI Taxonomy" id="5364"/>
    <lineage>
        <taxon>Eukaryota</taxon>
        <taxon>Fungi</taxon>
        <taxon>Dikarya</taxon>
        <taxon>Basidiomycota</taxon>
        <taxon>Agaricomycotina</taxon>
        <taxon>Agaricomycetes</taxon>
        <taxon>Gloeophyllales</taxon>
        <taxon>Gloeophyllaceae</taxon>
        <taxon>Heliocybe</taxon>
    </lineage>
</organism>
<accession>A0A5C3MZJ1</accession>
<dbReference type="AlphaFoldDB" id="A0A5C3MZJ1"/>
<gene>
    <name evidence="1" type="ORF">OE88DRAFT_1660874</name>
</gene>
<reference evidence="1 2" key="1">
    <citation type="journal article" date="2019" name="Nat. Ecol. Evol.">
        <title>Megaphylogeny resolves global patterns of mushroom evolution.</title>
        <authorList>
            <person name="Varga T."/>
            <person name="Krizsan K."/>
            <person name="Foldi C."/>
            <person name="Dima B."/>
            <person name="Sanchez-Garcia M."/>
            <person name="Sanchez-Ramirez S."/>
            <person name="Szollosi G.J."/>
            <person name="Szarkandi J.G."/>
            <person name="Papp V."/>
            <person name="Albert L."/>
            <person name="Andreopoulos W."/>
            <person name="Angelini C."/>
            <person name="Antonin V."/>
            <person name="Barry K.W."/>
            <person name="Bougher N.L."/>
            <person name="Buchanan P."/>
            <person name="Buyck B."/>
            <person name="Bense V."/>
            <person name="Catcheside P."/>
            <person name="Chovatia M."/>
            <person name="Cooper J."/>
            <person name="Damon W."/>
            <person name="Desjardin D."/>
            <person name="Finy P."/>
            <person name="Geml J."/>
            <person name="Haridas S."/>
            <person name="Hughes K."/>
            <person name="Justo A."/>
            <person name="Karasinski D."/>
            <person name="Kautmanova I."/>
            <person name="Kiss B."/>
            <person name="Kocsube S."/>
            <person name="Kotiranta H."/>
            <person name="LaButti K.M."/>
            <person name="Lechner B.E."/>
            <person name="Liimatainen K."/>
            <person name="Lipzen A."/>
            <person name="Lukacs Z."/>
            <person name="Mihaltcheva S."/>
            <person name="Morgado L.N."/>
            <person name="Niskanen T."/>
            <person name="Noordeloos M.E."/>
            <person name="Ohm R.A."/>
            <person name="Ortiz-Santana B."/>
            <person name="Ovrebo C."/>
            <person name="Racz N."/>
            <person name="Riley R."/>
            <person name="Savchenko A."/>
            <person name="Shiryaev A."/>
            <person name="Soop K."/>
            <person name="Spirin V."/>
            <person name="Szebenyi C."/>
            <person name="Tomsovsky M."/>
            <person name="Tulloss R.E."/>
            <person name="Uehling J."/>
            <person name="Grigoriev I.V."/>
            <person name="Vagvolgyi C."/>
            <person name="Papp T."/>
            <person name="Martin F.M."/>
            <person name="Miettinen O."/>
            <person name="Hibbett D.S."/>
            <person name="Nagy L.G."/>
        </authorList>
    </citation>
    <scope>NUCLEOTIDE SEQUENCE [LARGE SCALE GENOMIC DNA]</scope>
    <source>
        <strain evidence="1 2">OMC1185</strain>
    </source>
</reference>
<dbReference type="Proteomes" id="UP000305948">
    <property type="component" value="Unassembled WGS sequence"/>
</dbReference>
<proteinExistence type="predicted"/>
<dbReference type="EMBL" id="ML213513">
    <property type="protein sequence ID" value="TFK50457.1"/>
    <property type="molecule type" value="Genomic_DNA"/>
</dbReference>
<protein>
    <submittedName>
        <fullName evidence="1">Uncharacterized protein</fullName>
    </submittedName>
</protein>
<name>A0A5C3MZJ1_9AGAM</name>
<sequence length="54" mass="5832">MRSCTLRVPPKGLTGVPFMQTYVVVYAGFVAEGSSMGAYTSLKTEVQHVPGWPV</sequence>